<proteinExistence type="inferred from homology"/>
<dbReference type="InterPro" id="IPR045249">
    <property type="entry name" value="HARBI1-like"/>
</dbReference>
<evidence type="ECO:0000259" key="8">
    <source>
        <dbReference type="Pfam" id="PF13359"/>
    </source>
</evidence>
<evidence type="ECO:0000313" key="12">
    <source>
        <dbReference type="RefSeq" id="XP_030765297.1"/>
    </source>
</evidence>
<comment type="subcellular location">
    <subcellularLocation>
        <location evidence="2">Nucleus</location>
    </subcellularLocation>
</comment>
<keyword evidence="6" id="KW-0378">Hydrolase</keyword>
<evidence type="ECO:0000313" key="11">
    <source>
        <dbReference type="RefSeq" id="XP_030762237.1"/>
    </source>
</evidence>
<keyword evidence="7" id="KW-0539">Nucleus</keyword>
<dbReference type="OrthoDB" id="6609348at2759"/>
<dbReference type="KEGG" id="soy:115887057"/>
<accession>A0A6J2X3T8</accession>
<evidence type="ECO:0000256" key="7">
    <source>
        <dbReference type="ARBA" id="ARBA00023242"/>
    </source>
</evidence>
<feature type="domain" description="DDE Tnp4" evidence="8">
    <location>
        <begin position="168"/>
        <end position="318"/>
    </location>
</feature>
<evidence type="ECO:0000256" key="1">
    <source>
        <dbReference type="ARBA" id="ARBA00001968"/>
    </source>
</evidence>
<dbReference type="GO" id="GO:0046872">
    <property type="term" value="F:metal ion binding"/>
    <property type="evidence" value="ECO:0007669"/>
    <property type="project" value="UniProtKB-KW"/>
</dbReference>
<dbReference type="RefSeq" id="XP_030765297.1">
    <property type="nucleotide sequence ID" value="XM_030909437.1"/>
</dbReference>
<organism evidence="9 10">
    <name type="scientific">Sitophilus oryzae</name>
    <name type="common">Rice weevil</name>
    <name type="synonym">Curculio oryzae</name>
    <dbReference type="NCBI Taxonomy" id="7048"/>
    <lineage>
        <taxon>Eukaryota</taxon>
        <taxon>Metazoa</taxon>
        <taxon>Ecdysozoa</taxon>
        <taxon>Arthropoda</taxon>
        <taxon>Hexapoda</taxon>
        <taxon>Insecta</taxon>
        <taxon>Pterygota</taxon>
        <taxon>Neoptera</taxon>
        <taxon>Endopterygota</taxon>
        <taxon>Coleoptera</taxon>
        <taxon>Polyphaga</taxon>
        <taxon>Cucujiformia</taxon>
        <taxon>Curculionidae</taxon>
        <taxon>Dryophthorinae</taxon>
        <taxon>Sitophilus</taxon>
    </lineage>
</organism>
<dbReference type="Proteomes" id="UP000504635">
    <property type="component" value="Unplaced"/>
</dbReference>
<dbReference type="KEGG" id="soy:115874603"/>
<evidence type="ECO:0000256" key="2">
    <source>
        <dbReference type="ARBA" id="ARBA00004123"/>
    </source>
</evidence>
<dbReference type="Pfam" id="PF13359">
    <property type="entry name" value="DDE_Tnp_4"/>
    <property type="match status" value="1"/>
</dbReference>
<dbReference type="PANTHER" id="PTHR22930:SF292">
    <property type="entry name" value="DDE TNP4 DOMAIN-CONTAINING PROTEIN"/>
    <property type="match status" value="1"/>
</dbReference>
<dbReference type="RefSeq" id="XP_030745670.1">
    <property type="nucleotide sequence ID" value="XM_030889810.1"/>
</dbReference>
<keyword evidence="9" id="KW-1185">Reference proteome</keyword>
<comment type="similarity">
    <text evidence="3">Belongs to the HARBI1 family.</text>
</comment>
<dbReference type="PANTHER" id="PTHR22930">
    <property type="match status" value="1"/>
</dbReference>
<dbReference type="GO" id="GO:0004518">
    <property type="term" value="F:nuclease activity"/>
    <property type="evidence" value="ECO:0007669"/>
    <property type="project" value="UniProtKB-KW"/>
</dbReference>
<keyword evidence="5" id="KW-0479">Metal-binding</keyword>
<dbReference type="AlphaFoldDB" id="A0A6J2X3T8"/>
<evidence type="ECO:0000313" key="9">
    <source>
        <dbReference type="Proteomes" id="UP000504635"/>
    </source>
</evidence>
<keyword evidence="4" id="KW-0540">Nuclease</keyword>
<evidence type="ECO:0000313" key="10">
    <source>
        <dbReference type="RefSeq" id="XP_030745670.1"/>
    </source>
</evidence>
<dbReference type="GeneID" id="115874603"/>
<dbReference type="GO" id="GO:0016787">
    <property type="term" value="F:hydrolase activity"/>
    <property type="evidence" value="ECO:0007669"/>
    <property type="project" value="UniProtKB-KW"/>
</dbReference>
<dbReference type="GO" id="GO:0005634">
    <property type="term" value="C:nucleus"/>
    <property type="evidence" value="ECO:0007669"/>
    <property type="project" value="UniProtKB-SubCell"/>
</dbReference>
<protein>
    <submittedName>
        <fullName evidence="10 11">Nuclease HARBI1</fullName>
    </submittedName>
</protein>
<evidence type="ECO:0000256" key="6">
    <source>
        <dbReference type="ARBA" id="ARBA00022801"/>
    </source>
</evidence>
<dbReference type="RefSeq" id="XP_030762237.1">
    <property type="nucleotide sequence ID" value="XM_030906377.1"/>
</dbReference>
<evidence type="ECO:0000256" key="4">
    <source>
        <dbReference type="ARBA" id="ARBA00022722"/>
    </source>
</evidence>
<comment type="cofactor">
    <cofactor evidence="1">
        <name>a divalent metal cation</name>
        <dbReference type="ChEBI" id="CHEBI:60240"/>
    </cofactor>
</comment>
<dbReference type="KEGG" id="soy:115889455"/>
<dbReference type="InterPro" id="IPR027806">
    <property type="entry name" value="HARBI1_dom"/>
</dbReference>
<name>A0A6J2X3T8_SITOR</name>
<sequence length="370" mass="43004">MSDFESSEESEASEFSDTDTDLEELIDLMEERVRPKNQNYLDETVPQFNRTEFLEHFRVSREVANDISQRFANSEYYKEQSGPYGKLTSLQYTYIFLWYAGHQTASFRDVADRFNVTISVLHKIIKRMIYFLSNLSPEVIKWPNDVEKQEIEQYFRHKNTFPGIIGLIDGTHIKIDKPQDDPDSYINRKGFYSVQVQLVCDHNLRITDIFTGYPGSVHDARVFRTSPLSETLEEKCGEFHLLGDSAYPLLKNVLTPFPDRGLLNRQQINYNIQHSSNRVKIEHCNGVLKQKWRQLYHLKLRDIRLIVNFIRACCVLHNLGLQDGVALDLEENVEPVEPAPRLDPDNIEQGIQEDLNAVAKRNHIVNILGQ</sequence>
<evidence type="ECO:0000256" key="5">
    <source>
        <dbReference type="ARBA" id="ARBA00022723"/>
    </source>
</evidence>
<reference evidence="10 11" key="1">
    <citation type="submission" date="2025-04" db="UniProtKB">
        <authorList>
            <consortium name="RefSeq"/>
        </authorList>
    </citation>
    <scope>IDENTIFICATION</scope>
    <source>
        <tissue evidence="10 11">Gonads</tissue>
    </source>
</reference>
<gene>
    <name evidence="10" type="primary">LOC115874603</name>
    <name evidence="11" type="synonym">LOC115887057</name>
    <name evidence="12" type="synonym">LOC115889455</name>
</gene>
<evidence type="ECO:0000256" key="3">
    <source>
        <dbReference type="ARBA" id="ARBA00006958"/>
    </source>
</evidence>